<reference evidence="2 3" key="1">
    <citation type="journal article" date="2023" name="BMC Biotechnol.">
        <title>Vitis rotundifolia cv Carlos genome sequencing.</title>
        <authorList>
            <person name="Huff M."/>
            <person name="Hulse-Kemp A."/>
            <person name="Scheffler B."/>
            <person name="Youngblood R."/>
            <person name="Simpson S."/>
            <person name="Babiker E."/>
            <person name="Staton M."/>
        </authorList>
    </citation>
    <scope>NUCLEOTIDE SEQUENCE [LARGE SCALE GENOMIC DNA]</scope>
    <source>
        <tissue evidence="2">Leaf</tissue>
    </source>
</reference>
<organism evidence="2 3">
    <name type="scientific">Vitis rotundifolia</name>
    <name type="common">Muscadine grape</name>
    <dbReference type="NCBI Taxonomy" id="103349"/>
    <lineage>
        <taxon>Eukaryota</taxon>
        <taxon>Viridiplantae</taxon>
        <taxon>Streptophyta</taxon>
        <taxon>Embryophyta</taxon>
        <taxon>Tracheophyta</taxon>
        <taxon>Spermatophyta</taxon>
        <taxon>Magnoliopsida</taxon>
        <taxon>eudicotyledons</taxon>
        <taxon>Gunneridae</taxon>
        <taxon>Pentapetalae</taxon>
        <taxon>rosids</taxon>
        <taxon>Vitales</taxon>
        <taxon>Vitaceae</taxon>
        <taxon>Viteae</taxon>
        <taxon>Vitis</taxon>
    </lineage>
</organism>
<gene>
    <name evidence="2" type="ORF">PVL29_017776</name>
</gene>
<proteinExistence type="predicted"/>
<evidence type="ECO:0000313" key="3">
    <source>
        <dbReference type="Proteomes" id="UP001168098"/>
    </source>
</evidence>
<sequence>MVQEQTRYGVVLLEIISCRKGVDSQTKNEEEAILIDWAYDCYRGYRSGKPVKNDDEARNEMGMLERLVMGAIWCIQEGPSLRPSMGNVILILEGVVEVTVLPCPLPFALCPLVQPSETTHLKTVCTYSSLLSWKFYISSNSVENICLF</sequence>
<dbReference type="Proteomes" id="UP001168098">
    <property type="component" value="Unassembled WGS sequence"/>
</dbReference>
<keyword evidence="1" id="KW-0732">Signal</keyword>
<evidence type="ECO:0000256" key="1">
    <source>
        <dbReference type="ARBA" id="ARBA00022729"/>
    </source>
</evidence>
<dbReference type="PANTHER" id="PTHR47976">
    <property type="entry name" value="G-TYPE LECTIN S-RECEPTOR-LIKE SERINE/THREONINE-PROTEIN KINASE SD2-5"/>
    <property type="match status" value="1"/>
</dbReference>
<comment type="caution">
    <text evidence="2">The sequence shown here is derived from an EMBL/GenBank/DDBJ whole genome shotgun (WGS) entry which is preliminary data.</text>
</comment>
<dbReference type="InterPro" id="IPR051343">
    <property type="entry name" value="G-type_lectin_kinases/EP1-like"/>
</dbReference>
<dbReference type="Gene3D" id="1.10.510.10">
    <property type="entry name" value="Transferase(Phosphotransferase) domain 1"/>
    <property type="match status" value="1"/>
</dbReference>
<dbReference type="AlphaFoldDB" id="A0AA39DJH2"/>
<accession>A0AA39DJH2</accession>
<protein>
    <submittedName>
        <fullName evidence="2">Uncharacterized protein</fullName>
    </submittedName>
</protein>
<evidence type="ECO:0000313" key="2">
    <source>
        <dbReference type="EMBL" id="KAJ9685840.1"/>
    </source>
</evidence>
<dbReference type="EMBL" id="JARBHA010000013">
    <property type="protein sequence ID" value="KAJ9685840.1"/>
    <property type="molecule type" value="Genomic_DNA"/>
</dbReference>
<keyword evidence="3" id="KW-1185">Reference proteome</keyword>
<name>A0AA39DJH2_VITRO</name>
<dbReference type="PANTHER" id="PTHR47976:SF116">
    <property type="entry name" value="RECEPTOR-LIKE SERINE_THREONINE-PROTEIN KINASE"/>
    <property type="match status" value="1"/>
</dbReference>